<dbReference type="AlphaFoldDB" id="A0A367CF67"/>
<gene>
    <name evidence="1" type="ORF">EA71_00993</name>
</gene>
<protein>
    <submittedName>
        <fullName evidence="1">Uncharacterized protein</fullName>
    </submittedName>
</protein>
<reference evidence="1 2" key="1">
    <citation type="submission" date="2015-06" db="EMBL/GenBank/DDBJ databases">
        <title>The Genome Sequence of Enterococcus durans 4EA1.</title>
        <authorList>
            <consortium name="The Broad Institute Genomics Platform"/>
            <consortium name="The Broad Institute Genome Sequencing Center for Infectious Disease"/>
            <person name="Earl A.M."/>
            <person name="Van Tyne D."/>
            <person name="Lebreton F."/>
            <person name="Saavedra J.T."/>
            <person name="Gilmore M.S."/>
            <person name="Manson Mcguire A."/>
            <person name="Clock S."/>
            <person name="Crupain M."/>
            <person name="Rangan U."/>
            <person name="Young S."/>
            <person name="Abouelleil A."/>
            <person name="Cao P."/>
            <person name="Chapman S.B."/>
            <person name="Griggs A."/>
            <person name="Priest M."/>
            <person name="Shea T."/>
            <person name="Wortman J."/>
            <person name="Nusbaum C."/>
            <person name="Birren B."/>
        </authorList>
    </citation>
    <scope>NUCLEOTIDE SEQUENCE [LARGE SCALE GENOMIC DNA]</scope>
    <source>
        <strain evidence="1 2">4EA1</strain>
    </source>
</reference>
<proteinExistence type="predicted"/>
<dbReference type="EMBL" id="LEPB01000004">
    <property type="protein sequence ID" value="RCA10243.1"/>
    <property type="molecule type" value="Genomic_DNA"/>
</dbReference>
<evidence type="ECO:0000313" key="1">
    <source>
        <dbReference type="EMBL" id="RCA10243.1"/>
    </source>
</evidence>
<organism evidence="1 2">
    <name type="scientific">Enterococcus durans</name>
    <dbReference type="NCBI Taxonomy" id="53345"/>
    <lineage>
        <taxon>Bacteria</taxon>
        <taxon>Bacillati</taxon>
        <taxon>Bacillota</taxon>
        <taxon>Bacilli</taxon>
        <taxon>Lactobacillales</taxon>
        <taxon>Enterococcaceae</taxon>
        <taxon>Enterococcus</taxon>
    </lineage>
</organism>
<dbReference type="Proteomes" id="UP000252797">
    <property type="component" value="Unassembled WGS sequence"/>
</dbReference>
<sequence>MDPIERLDSLPEEITQTFHPDFVFLVTPDKIQHFPLRNATYEQKLAEVKNRFDHSLMVKTWQGHKVIYSPDLEQFALIPRE</sequence>
<dbReference type="STRING" id="53345.LIU_06220"/>
<evidence type="ECO:0000313" key="2">
    <source>
        <dbReference type="Proteomes" id="UP000252797"/>
    </source>
</evidence>
<name>A0A367CF67_9ENTE</name>
<dbReference type="GeneID" id="56743636"/>
<accession>A0A367CF67</accession>
<comment type="caution">
    <text evidence="1">The sequence shown here is derived from an EMBL/GenBank/DDBJ whole genome shotgun (WGS) entry which is preliminary data.</text>
</comment>
<dbReference type="RefSeq" id="WP_081134434.1">
    <property type="nucleotide sequence ID" value="NZ_CAXUDG010000011.1"/>
</dbReference>